<evidence type="ECO:0000256" key="1">
    <source>
        <dbReference type="SAM" id="MobiDB-lite"/>
    </source>
</evidence>
<evidence type="ECO:0000256" key="2">
    <source>
        <dbReference type="SAM" id="Phobius"/>
    </source>
</evidence>
<proteinExistence type="predicted"/>
<evidence type="ECO:0000313" key="4">
    <source>
        <dbReference type="Proteomes" id="UP000297245"/>
    </source>
</evidence>
<dbReference type="AlphaFoldDB" id="A0A4S8M577"/>
<accession>A0A4S8M577</accession>
<keyword evidence="2" id="KW-0472">Membrane</keyword>
<reference evidence="3 4" key="1">
    <citation type="journal article" date="2019" name="Nat. Ecol. Evol.">
        <title>Megaphylogeny resolves global patterns of mushroom evolution.</title>
        <authorList>
            <person name="Varga T."/>
            <person name="Krizsan K."/>
            <person name="Foldi C."/>
            <person name="Dima B."/>
            <person name="Sanchez-Garcia M."/>
            <person name="Sanchez-Ramirez S."/>
            <person name="Szollosi G.J."/>
            <person name="Szarkandi J.G."/>
            <person name="Papp V."/>
            <person name="Albert L."/>
            <person name="Andreopoulos W."/>
            <person name="Angelini C."/>
            <person name="Antonin V."/>
            <person name="Barry K.W."/>
            <person name="Bougher N.L."/>
            <person name="Buchanan P."/>
            <person name="Buyck B."/>
            <person name="Bense V."/>
            <person name="Catcheside P."/>
            <person name="Chovatia M."/>
            <person name="Cooper J."/>
            <person name="Damon W."/>
            <person name="Desjardin D."/>
            <person name="Finy P."/>
            <person name="Geml J."/>
            <person name="Haridas S."/>
            <person name="Hughes K."/>
            <person name="Justo A."/>
            <person name="Karasinski D."/>
            <person name="Kautmanova I."/>
            <person name="Kiss B."/>
            <person name="Kocsube S."/>
            <person name="Kotiranta H."/>
            <person name="LaButti K.M."/>
            <person name="Lechner B.E."/>
            <person name="Liimatainen K."/>
            <person name="Lipzen A."/>
            <person name="Lukacs Z."/>
            <person name="Mihaltcheva S."/>
            <person name="Morgado L.N."/>
            <person name="Niskanen T."/>
            <person name="Noordeloos M.E."/>
            <person name="Ohm R.A."/>
            <person name="Ortiz-Santana B."/>
            <person name="Ovrebo C."/>
            <person name="Racz N."/>
            <person name="Riley R."/>
            <person name="Savchenko A."/>
            <person name="Shiryaev A."/>
            <person name="Soop K."/>
            <person name="Spirin V."/>
            <person name="Szebenyi C."/>
            <person name="Tomsovsky M."/>
            <person name="Tulloss R.E."/>
            <person name="Uehling J."/>
            <person name="Grigoriev I.V."/>
            <person name="Vagvolgyi C."/>
            <person name="Papp T."/>
            <person name="Martin F.M."/>
            <person name="Miettinen O."/>
            <person name="Hibbett D.S."/>
            <person name="Nagy L.G."/>
        </authorList>
    </citation>
    <scope>NUCLEOTIDE SEQUENCE [LARGE SCALE GENOMIC DNA]</scope>
    <source>
        <strain evidence="3 4">CBS 962.96</strain>
    </source>
</reference>
<gene>
    <name evidence="3" type="ORF">K435DRAFT_889292</name>
</gene>
<name>A0A4S8M577_DENBC</name>
<feature type="region of interest" description="Disordered" evidence="1">
    <location>
        <begin position="407"/>
        <end position="538"/>
    </location>
</feature>
<feature type="region of interest" description="Disordered" evidence="1">
    <location>
        <begin position="1"/>
        <end position="130"/>
    </location>
</feature>
<dbReference type="EMBL" id="ML179157">
    <property type="protein sequence ID" value="THU97376.1"/>
    <property type="molecule type" value="Genomic_DNA"/>
</dbReference>
<evidence type="ECO:0000313" key="3">
    <source>
        <dbReference type="EMBL" id="THU97376.1"/>
    </source>
</evidence>
<feature type="compositionally biased region" description="Basic residues" evidence="1">
    <location>
        <begin position="1"/>
        <end position="10"/>
    </location>
</feature>
<keyword evidence="2" id="KW-0812">Transmembrane</keyword>
<sequence length="559" mass="59067">MVRLVRRHLALRQADTAASSHSSSANSAAASASPSSSNSPSPSSESNSPGSNTPASSATPASNAPAASTPSSSTPISSQNQNQNSGNNNNPSSTQSQSQVASTSSSQSVSSSSSSVQSQPQTSSLVTTDQSGATKTIVTTVMPTITQSSNSTSTIDGRSAFFKNTPAVIGTFSAIGVLALVILIFFITFSIRRRRERTKTWDRDREVWKKATGIALGMGLNVEPEHGDQDKDVDRLQVRELGEGVAAAPHDDTNLAQKWDESKVGWHSRSQTGSMSETASQGTFGAYDQPPMNASYTFPRVYSSSGHAHTLSHASLSSYYSYSANMAAGTGARSIRSQYRPQTPVHPLKQQHSAVDTEWNQAIDPTIVYDQSSSGMGVPLHSDRSIGSFATATTAYVPSRSATPVTIDGLSLRGRPTPSRQSTLPQSVLDAAGISASVNVDDNTSNEDLEPPPPLPSMMEHTGSRSLTSGLSGLGKRSLSLRETQARGDDVTTDGDEEFRPPRKAWGFLEPGPRLSGYMTSSAPSSPHGEWQDGDPFASAFGRVAKDKPQTFETVSLSD</sequence>
<feature type="compositionally biased region" description="Low complexity" evidence="1">
    <location>
        <begin position="464"/>
        <end position="482"/>
    </location>
</feature>
<organism evidence="3 4">
    <name type="scientific">Dendrothele bispora (strain CBS 962.96)</name>
    <dbReference type="NCBI Taxonomy" id="1314807"/>
    <lineage>
        <taxon>Eukaryota</taxon>
        <taxon>Fungi</taxon>
        <taxon>Dikarya</taxon>
        <taxon>Basidiomycota</taxon>
        <taxon>Agaricomycotina</taxon>
        <taxon>Agaricomycetes</taxon>
        <taxon>Agaricomycetidae</taxon>
        <taxon>Agaricales</taxon>
        <taxon>Agaricales incertae sedis</taxon>
        <taxon>Dendrothele</taxon>
    </lineage>
</organism>
<protein>
    <recommendedName>
        <fullName evidence="5">REJ domain-containing protein</fullName>
    </recommendedName>
</protein>
<keyword evidence="4" id="KW-1185">Reference proteome</keyword>
<feature type="transmembrane region" description="Helical" evidence="2">
    <location>
        <begin position="167"/>
        <end position="189"/>
    </location>
</feature>
<evidence type="ECO:0008006" key="5">
    <source>
        <dbReference type="Google" id="ProtNLM"/>
    </source>
</evidence>
<feature type="compositionally biased region" description="Low complexity" evidence="1">
    <location>
        <begin position="17"/>
        <end position="124"/>
    </location>
</feature>
<dbReference type="Proteomes" id="UP000297245">
    <property type="component" value="Unassembled WGS sequence"/>
</dbReference>
<keyword evidence="2" id="KW-1133">Transmembrane helix</keyword>